<dbReference type="InterPro" id="IPR013783">
    <property type="entry name" value="Ig-like_fold"/>
</dbReference>
<reference evidence="3 4" key="1">
    <citation type="journal article" date="2013" name="Genome Announc.">
        <title>Draft Genome Sequence of Cesiribacter andamanensis Strain AMV16T, Isolated from a Soil Sample from a Mud Volcano in the Andaman Islands, India.</title>
        <authorList>
            <person name="Shivaji S."/>
            <person name="Ara S."/>
            <person name="Begum Z."/>
            <person name="Srinivas T.N."/>
            <person name="Singh A."/>
            <person name="Kumar Pinnaka A."/>
        </authorList>
    </citation>
    <scope>NUCLEOTIDE SEQUENCE [LARGE SCALE GENOMIC DNA]</scope>
    <source>
        <strain evidence="3 4">AMV16</strain>
    </source>
</reference>
<accession>M7NYH5</accession>
<sequence>MNKWILLIAMGLASAPVLQAQQVVERQGFEKRLTSFKAETNTHDFGEVPEEGGAVRYRFEFVNSGEVPVKILDVKASCGCTTPDWSKDEIKPGERGFVVAEYNPLNQPGQFHKTLTVSTNSEPNVTILNIKGVVKPKPRTAEEDFPAEAGRLRMKYRGFNINRITNEKPVVRKFEVYNQGDKPLAFNKKATEAPAHIGVAFEPQTLPAKSRGYIVLTYDAAARGELGWLTDNLVIHTNEPEGENRKVFTVSATVEEYFPPMTESELAQAPRLQLDRSKHEFGGVRQGNIAETEFTLTNTGQSLLNLRDIKSNCGCTVGVPEKKDLQPGESVKLKVSVNTEGRRGNQYQTVTIFSNDPTAPTQTLSLKVEVKE</sequence>
<feature type="chain" id="PRO_5004082774" description="NHR domain-containing protein" evidence="1">
    <location>
        <begin position="21"/>
        <end position="372"/>
    </location>
</feature>
<keyword evidence="4" id="KW-1185">Reference proteome</keyword>
<dbReference type="Pfam" id="PF07610">
    <property type="entry name" value="DUF1573"/>
    <property type="match status" value="2"/>
</dbReference>
<dbReference type="NCBIfam" id="NF012200">
    <property type="entry name" value="choice_anch_D"/>
    <property type="match status" value="1"/>
</dbReference>
<dbReference type="OrthoDB" id="1466304at2"/>
<dbReference type="PROSITE" id="PS51065">
    <property type="entry name" value="NHR"/>
    <property type="match status" value="1"/>
</dbReference>
<dbReference type="AlphaFoldDB" id="M7NYH5"/>
<evidence type="ECO:0000259" key="2">
    <source>
        <dbReference type="PROSITE" id="PS51065"/>
    </source>
</evidence>
<dbReference type="PANTHER" id="PTHR37833">
    <property type="entry name" value="LIPOPROTEIN-RELATED"/>
    <property type="match status" value="1"/>
</dbReference>
<evidence type="ECO:0000256" key="1">
    <source>
        <dbReference type="SAM" id="SignalP"/>
    </source>
</evidence>
<dbReference type="eggNOG" id="ENOG502Z9QX">
    <property type="taxonomic scope" value="Bacteria"/>
</dbReference>
<dbReference type="STRING" id="1279009.ADICEAN_01377"/>
<dbReference type="Proteomes" id="UP000011910">
    <property type="component" value="Unassembled WGS sequence"/>
</dbReference>
<protein>
    <recommendedName>
        <fullName evidence="2">NHR domain-containing protein</fullName>
    </recommendedName>
</protein>
<keyword evidence="1" id="KW-0732">Signal</keyword>
<gene>
    <name evidence="3" type="ORF">ADICEAN_01377</name>
</gene>
<evidence type="ECO:0000313" key="3">
    <source>
        <dbReference type="EMBL" id="EMR03444.1"/>
    </source>
</evidence>
<feature type="domain" description="NHR" evidence="2">
    <location>
        <begin position="320"/>
        <end position="372"/>
    </location>
</feature>
<dbReference type="InterPro" id="IPR011467">
    <property type="entry name" value="DUF1573"/>
</dbReference>
<dbReference type="PATRIC" id="fig|1279009.4.peg.1396"/>
<name>M7NYH5_9BACT</name>
<dbReference type="Gene3D" id="2.60.40.10">
    <property type="entry name" value="Immunoglobulins"/>
    <property type="match status" value="3"/>
</dbReference>
<dbReference type="InterPro" id="IPR006573">
    <property type="entry name" value="NHR_dom"/>
</dbReference>
<dbReference type="RefSeq" id="WP_009194777.1">
    <property type="nucleotide sequence ID" value="NZ_AODQ01000025.1"/>
</dbReference>
<comment type="caution">
    <text evidence="3">The sequence shown here is derived from an EMBL/GenBank/DDBJ whole genome shotgun (WGS) entry which is preliminary data.</text>
</comment>
<proteinExistence type="predicted"/>
<evidence type="ECO:0000313" key="4">
    <source>
        <dbReference type="Proteomes" id="UP000011910"/>
    </source>
</evidence>
<dbReference type="PANTHER" id="PTHR37833:SF1">
    <property type="entry name" value="SIGNAL PEPTIDE PROTEIN"/>
    <property type="match status" value="1"/>
</dbReference>
<dbReference type="EMBL" id="AODQ01000025">
    <property type="protein sequence ID" value="EMR03444.1"/>
    <property type="molecule type" value="Genomic_DNA"/>
</dbReference>
<feature type="signal peptide" evidence="1">
    <location>
        <begin position="1"/>
        <end position="20"/>
    </location>
</feature>
<organism evidence="3 4">
    <name type="scientific">Cesiribacter andamanensis AMV16</name>
    <dbReference type="NCBI Taxonomy" id="1279009"/>
    <lineage>
        <taxon>Bacteria</taxon>
        <taxon>Pseudomonadati</taxon>
        <taxon>Bacteroidota</taxon>
        <taxon>Cytophagia</taxon>
        <taxon>Cytophagales</taxon>
        <taxon>Cesiribacteraceae</taxon>
        <taxon>Cesiribacter</taxon>
    </lineage>
</organism>